<dbReference type="Proteomes" id="UP001238540">
    <property type="component" value="Unassembled WGS sequence"/>
</dbReference>
<feature type="domain" description="BIG2" evidence="1">
    <location>
        <begin position="150"/>
        <end position="231"/>
    </location>
</feature>
<evidence type="ECO:0000313" key="2">
    <source>
        <dbReference type="EMBL" id="MDN3609842.1"/>
    </source>
</evidence>
<feature type="domain" description="BIG2" evidence="1">
    <location>
        <begin position="1038"/>
        <end position="1120"/>
    </location>
</feature>
<dbReference type="PANTHER" id="PTHR23019">
    <property type="entry name" value="NUCLEAR PORE MEMBRANE GLYCOPROTEIN GP210-RELATED"/>
    <property type="match status" value="1"/>
</dbReference>
<feature type="domain" description="BIG2" evidence="1">
    <location>
        <begin position="328"/>
        <end position="409"/>
    </location>
</feature>
<feature type="domain" description="BIG2" evidence="1">
    <location>
        <begin position="506"/>
        <end position="587"/>
    </location>
</feature>
<reference evidence="3" key="1">
    <citation type="journal article" date="2019" name="Int. J. Syst. Evol. Microbiol.">
        <title>The Global Catalogue of Microorganisms (GCM) 10K type strain sequencing project: providing services to taxonomists for standard genome sequencing and annotation.</title>
        <authorList>
            <consortium name="The Broad Institute Genomics Platform"/>
            <consortium name="The Broad Institute Genome Sequencing Center for Infectious Disease"/>
            <person name="Wu L."/>
            <person name="Ma J."/>
        </authorList>
    </citation>
    <scope>NUCLEOTIDE SEQUENCE [LARGE SCALE GENOMIC DNA]</scope>
    <source>
        <strain evidence="3">CECT 7398</strain>
    </source>
</reference>
<accession>A0ABT8BRS7</accession>
<proteinExistence type="predicted"/>
<dbReference type="EMBL" id="JAUFQC010000001">
    <property type="protein sequence ID" value="MDN3609842.1"/>
    <property type="molecule type" value="Genomic_DNA"/>
</dbReference>
<dbReference type="Gene3D" id="2.60.40.1080">
    <property type="match status" value="12"/>
</dbReference>
<comment type="caution">
    <text evidence="2">The sequence shown here is derived from an EMBL/GenBank/DDBJ whole genome shotgun (WGS) entry which is preliminary data.</text>
</comment>
<feature type="domain" description="BIG2" evidence="1">
    <location>
        <begin position="948"/>
        <end position="1031"/>
    </location>
</feature>
<dbReference type="Pfam" id="PF07603">
    <property type="entry name" value="Lcl_C"/>
    <property type="match status" value="1"/>
</dbReference>
<feature type="domain" description="BIG2" evidence="1">
    <location>
        <begin position="861"/>
        <end position="942"/>
    </location>
</feature>
<dbReference type="PANTHER" id="PTHR23019:SF0">
    <property type="entry name" value="NUCLEAR PORE MEMBRANE GLYCOPROTEIN 210"/>
    <property type="match status" value="1"/>
</dbReference>
<organism evidence="2 3">
    <name type="scientific">Vibrio ostreicida</name>
    <dbReference type="NCBI Taxonomy" id="526588"/>
    <lineage>
        <taxon>Bacteria</taxon>
        <taxon>Pseudomonadati</taxon>
        <taxon>Pseudomonadota</taxon>
        <taxon>Gammaproteobacteria</taxon>
        <taxon>Vibrionales</taxon>
        <taxon>Vibrionaceae</taxon>
        <taxon>Vibrio</taxon>
    </lineage>
</organism>
<evidence type="ECO:0000313" key="3">
    <source>
        <dbReference type="Proteomes" id="UP001238540"/>
    </source>
</evidence>
<evidence type="ECO:0000259" key="1">
    <source>
        <dbReference type="SMART" id="SM00635"/>
    </source>
</evidence>
<feature type="domain" description="BIG2" evidence="1">
    <location>
        <begin position="237"/>
        <end position="322"/>
    </location>
</feature>
<keyword evidence="3" id="KW-1185">Reference proteome</keyword>
<sequence length="1272" mass="128739">MMRHISTGWFTFIILPLFMLLTGCNSEEGSGSVTVKSGSAVTLERIDITPSPLRTRGVSQLQLAAGNELPFHAIGHYSDGSSRTLMGLSVNGLSESDTHLSDWHTSEQEVAVFSAPGMLKGGKTPGLVKVNLIKDNITSNTVKVNVTAAVIEDITITPASIALAKGQTEPLTAMATYSDGTTSDVTTSVAWQSPSPSTANVTPTGLISGADVGITTITATKDGVPSNTVNVHVTTAVIDDITITPANVSVAKGQTQPLTATAIYSDGSSSNITSSVAWQSDSPSTATPTVTITPTGVLSGVDVGTANLSATKDGVPSNTVNVNVTAAVIEGITITPASIALAKGQTEPLTAMATYSDGTTSDVTTSVAWQSPSPSTANVTPTGLISGGDVGITTITATKDGVPSNTVNVHVTTAVIDDITITPANVSVAKGQTQPLTATAIYSDGSSSNITNSVAWQSDSPSTATPTVTITPTGVLSGVDVGTANLSATKDGVPSNTVNVNVTAAVIEGITITPASIALAKGQTEPLTAMATYSDGTTSDVTTSVAWQSPSPSTANVTPTGLISGGNVGITTITATKDGVPSNTVNVHVTTAVIDDITITPANVSVAKGQTQPLTATAIYSDGSSSNISSSVAWQDDSPSTATPTVTITPTGVLSGVDVGTANLSATKDGVPSNTVNVNVTAAVIEDITITPASIALAKGQTEPLTAMATYSDGTTSDVTTSVAWQSPSPSTANVTPTGLISGGDVGITTITATKDGVPSNTVNVHVTTAVIDDITITPANVSVAKGQTQPLTATAIYSDGSSSNITSSVAWQSDSPSATPTVTITPTGVLSGVDVGTANLSATKDGVPSNTVNVNVTAAVIEDITITPASIALAKGQTEPLTAMATYSDGTTSDVTTSVAWQSPSPSTANVTPTGLISGGNVGITTITATKDGVPSNTVNVHVTIAVIDDITITPANVSVAKGQTQPLTAMATYSDGTTSDVTSSVAWSVSRPTTTSVATVTSGGLVSGVDMGVVTVTAMKDGVPSNDVDINVTAAVIDAINITPARLSVIMKGSSKPLTAMATYSDGTTSDVTSSVAWQSYPTATANVTPTGLVSGVKVGTASVSATKDGVSSNTITVEVCTLADACIDVFDTGSGKLFTHSPSVNYLYSIGGSPTDGFFTETGSSGPAGKFYRFNWSNAGLLCAKYNTESLSGRTNWRLPTKDELKVELYDKSGNMFTARSWPSSFQYWSATTNTGSTSTSYYTVGLKNGQTSFDYPTYAYYVSCVSTP</sequence>
<dbReference type="InterPro" id="IPR045197">
    <property type="entry name" value="NUP210-like"/>
</dbReference>
<dbReference type="RefSeq" id="WP_290311578.1">
    <property type="nucleotide sequence ID" value="NZ_JAUFQC010000001.1"/>
</dbReference>
<protein>
    <submittedName>
        <fullName evidence="2">Ig-like domain-containing protein</fullName>
    </submittedName>
</protein>
<dbReference type="SMART" id="SM00635">
    <property type="entry name" value="BID_2"/>
    <property type="match status" value="11"/>
</dbReference>
<feature type="domain" description="BIG2" evidence="1">
    <location>
        <begin position="415"/>
        <end position="500"/>
    </location>
</feature>
<name>A0ABT8BRS7_9VIBR</name>
<dbReference type="SUPFAM" id="SSF49373">
    <property type="entry name" value="Invasin/intimin cell-adhesion fragments"/>
    <property type="match status" value="6"/>
</dbReference>
<dbReference type="InterPro" id="IPR008964">
    <property type="entry name" value="Invasin/intimin_cell_adhesion"/>
</dbReference>
<feature type="domain" description="BIG2" evidence="1">
    <location>
        <begin position="593"/>
        <end position="678"/>
    </location>
</feature>
<dbReference type="InterPro" id="IPR003343">
    <property type="entry name" value="Big_2"/>
</dbReference>
<dbReference type="InterPro" id="IPR011460">
    <property type="entry name" value="Lcl_C"/>
</dbReference>
<dbReference type="Pfam" id="PF02368">
    <property type="entry name" value="Big_2"/>
    <property type="match status" value="11"/>
</dbReference>
<gene>
    <name evidence="2" type="ORF">QWZ16_09045</name>
</gene>
<dbReference type="PROSITE" id="PS51257">
    <property type="entry name" value="PROKAR_LIPOPROTEIN"/>
    <property type="match status" value="1"/>
</dbReference>
<feature type="domain" description="BIG2" evidence="1">
    <location>
        <begin position="684"/>
        <end position="765"/>
    </location>
</feature>
<feature type="domain" description="BIG2" evidence="1">
    <location>
        <begin position="771"/>
        <end position="855"/>
    </location>
</feature>